<sequence>MFKKSLLSCTAIAAIALFCTHSNAQAESLVAKGEVARPPTGATYETLEAVEGGKISGTDLALFNDKLDKSVVYTNGPGSVIELYGNTTIQQQKSVDPNVECINPAENNTSCYAVLLENGAHFKMIGGSITSQKMGIYLNGSSDKAITIAELKNVDIITESDGIQLYNIKSKLTLENVRLKNNHGIGIHALGFEGQITMSGGLIHSKGTGVWVDNGSTAFLNDVEIITEGRALSAMNRSGDNPSKIVMTGGSIKAEYSAFDVVSGAQIDATDVTATAKKFGIEIEDAQINLTNTKLSVENGIGITAYYGSVSDFSKVNLKNTEIHADVLLRGNSVSTLLTADHSSIEGRVDTSDEVKTVFDLKNGTTWTIKNSRSEKDDDGRLVHITQRSRSDVSVLNLDNSTIAFENPTEEYYHTLHIGTGKAETKTVYHASGDARIGFNIAWDDETEIQRSDRLLIHGNVVGTTTVYIQSDLGERDSVVNAASPSNTSGVSLIQVSGNAKEDSFKLDKGYTTLGGKPYKYTLTAYGPTSSHGKANSGQSFFDEKNEDFWDFRLYKAFLDSGSGTDPGTDPDTGPGLIPAPVAQTASYIVMPNALFTAGFTDMLKQSALLADTHTAQSYSFFLSPYGNTATLTSERGALKYGYNADIFYAATQAGVTSAAIESKDFTIHLGALGTYGQLSFTPQNIEDAGKSTLNKWAATAYGSIQHNNGLYLDILASYGMIDGNITTAVFKSAAKLNNTTTLSASATVGKEFATDAEGVTFEPQAQLIYQQLSFDTIKDADNLKIDMKNPSQWLARIGGRLSKTVSTENNNVFSFYGKVNFLKTFGDDGKIQIGDIFDLDPMGASLEGGVGINAKLSQNFSIHGDVSYQQKLQKTGITGASFSGGIRYQF</sequence>
<accession>A0A380ZET1</accession>
<dbReference type="PANTHER" id="PTHR35037">
    <property type="entry name" value="C-TERMINAL REGION OF AIDA-LIKE PROTEIN"/>
    <property type="match status" value="1"/>
</dbReference>
<dbReference type="InterPro" id="IPR012332">
    <property type="entry name" value="Autotransporter_pectin_lyase_C"/>
</dbReference>
<dbReference type="EMBL" id="UFTF01000001">
    <property type="protein sequence ID" value="SUV45489.1"/>
    <property type="molecule type" value="Genomic_DNA"/>
</dbReference>
<evidence type="ECO:0000259" key="2">
    <source>
        <dbReference type="PROSITE" id="PS51208"/>
    </source>
</evidence>
<dbReference type="SUPFAM" id="SSF51126">
    <property type="entry name" value="Pectin lyase-like"/>
    <property type="match status" value="1"/>
</dbReference>
<evidence type="ECO:0000256" key="1">
    <source>
        <dbReference type="SAM" id="SignalP"/>
    </source>
</evidence>
<dbReference type="NCBIfam" id="TIGR01414">
    <property type="entry name" value="autotrans_barl"/>
    <property type="match status" value="1"/>
</dbReference>
<protein>
    <submittedName>
        <fullName evidence="3">AIDA autotransporter-like protein ShdA</fullName>
    </submittedName>
</protein>
<dbReference type="InterPro" id="IPR005546">
    <property type="entry name" value="Autotransporte_beta"/>
</dbReference>
<dbReference type="InterPro" id="IPR006315">
    <property type="entry name" value="OM_autotransptr_brl_dom"/>
</dbReference>
<dbReference type="InterPro" id="IPR011050">
    <property type="entry name" value="Pectin_lyase_fold/virulence"/>
</dbReference>
<dbReference type="SUPFAM" id="SSF103515">
    <property type="entry name" value="Autotransporter"/>
    <property type="match status" value="1"/>
</dbReference>
<dbReference type="STRING" id="33044.GCA_900005695_01454"/>
<proteinExistence type="predicted"/>
<dbReference type="Gene3D" id="2.40.128.130">
    <property type="entry name" value="Autotransporter beta-domain"/>
    <property type="match status" value="1"/>
</dbReference>
<feature type="domain" description="Autotransporter" evidence="2">
    <location>
        <begin position="614"/>
        <end position="891"/>
    </location>
</feature>
<dbReference type="Gene3D" id="2.160.20.20">
    <property type="match status" value="1"/>
</dbReference>
<dbReference type="SMART" id="SM00869">
    <property type="entry name" value="Autotransporter"/>
    <property type="match status" value="1"/>
</dbReference>
<dbReference type="InterPro" id="IPR036709">
    <property type="entry name" value="Autotransporte_beta_dom_sf"/>
</dbReference>
<dbReference type="PANTHER" id="PTHR35037:SF3">
    <property type="entry name" value="C-TERMINAL REGION OF AIDA-LIKE PROTEIN"/>
    <property type="match status" value="1"/>
</dbReference>
<dbReference type="RefSeq" id="WP_004856645.1">
    <property type="nucleotide sequence ID" value="NZ_CACVBH010000020.1"/>
</dbReference>
<dbReference type="Proteomes" id="UP000254950">
    <property type="component" value="Unassembled WGS sequence"/>
</dbReference>
<organism evidence="3 4">
    <name type="scientific">Bartonella doshiae</name>
    <dbReference type="NCBI Taxonomy" id="33044"/>
    <lineage>
        <taxon>Bacteria</taxon>
        <taxon>Pseudomonadati</taxon>
        <taxon>Pseudomonadota</taxon>
        <taxon>Alphaproteobacteria</taxon>
        <taxon>Hyphomicrobiales</taxon>
        <taxon>Bartonellaceae</taxon>
        <taxon>Bartonella</taxon>
    </lineage>
</organism>
<dbReference type="GO" id="GO:0019867">
    <property type="term" value="C:outer membrane"/>
    <property type="evidence" value="ECO:0007669"/>
    <property type="project" value="InterPro"/>
</dbReference>
<dbReference type="InterPro" id="IPR051551">
    <property type="entry name" value="Autotransporter_adhesion"/>
</dbReference>
<evidence type="ECO:0000313" key="3">
    <source>
        <dbReference type="EMBL" id="SUV45489.1"/>
    </source>
</evidence>
<dbReference type="AlphaFoldDB" id="A0A380ZET1"/>
<gene>
    <name evidence="3" type="ORF">NCTC12862_01233</name>
</gene>
<dbReference type="PROSITE" id="PS51208">
    <property type="entry name" value="AUTOTRANSPORTER"/>
    <property type="match status" value="1"/>
</dbReference>
<keyword evidence="1" id="KW-0732">Signal</keyword>
<name>A0A380ZET1_BARDO</name>
<dbReference type="Pfam" id="PF18883">
    <property type="entry name" value="AC_1"/>
    <property type="match status" value="1"/>
</dbReference>
<dbReference type="InterPro" id="IPR043990">
    <property type="entry name" value="AC_1"/>
</dbReference>
<dbReference type="OrthoDB" id="7922675at2"/>
<dbReference type="Pfam" id="PF03797">
    <property type="entry name" value="Autotransporter"/>
    <property type="match status" value="1"/>
</dbReference>
<feature type="chain" id="PRO_5016979934" evidence="1">
    <location>
        <begin position="27"/>
        <end position="891"/>
    </location>
</feature>
<reference evidence="3 4" key="1">
    <citation type="submission" date="2018-06" db="EMBL/GenBank/DDBJ databases">
        <authorList>
            <consortium name="Pathogen Informatics"/>
            <person name="Doyle S."/>
        </authorList>
    </citation>
    <scope>NUCLEOTIDE SEQUENCE [LARGE SCALE GENOMIC DNA]</scope>
    <source>
        <strain evidence="3 4">NCTC12862</strain>
    </source>
</reference>
<evidence type="ECO:0000313" key="4">
    <source>
        <dbReference type="Proteomes" id="UP000254950"/>
    </source>
</evidence>
<feature type="signal peptide" evidence="1">
    <location>
        <begin position="1"/>
        <end position="26"/>
    </location>
</feature>